<dbReference type="Gene3D" id="2.160.10.10">
    <property type="entry name" value="Hexapeptide repeat proteins"/>
    <property type="match status" value="1"/>
</dbReference>
<dbReference type="CDD" id="cd03357">
    <property type="entry name" value="LbH_MAT_GAT"/>
    <property type="match status" value="1"/>
</dbReference>
<comment type="similarity">
    <text evidence="1 5">Belongs to the transferase hexapeptide repeat family.</text>
</comment>
<dbReference type="InterPro" id="IPR018357">
    <property type="entry name" value="Hexapep_transf_CS"/>
</dbReference>
<protein>
    <recommendedName>
        <fullName evidence="5">Acetyltransferase</fullName>
        <ecNumber evidence="5">2.3.1.-</ecNumber>
    </recommendedName>
</protein>
<dbReference type="InterPro" id="IPR001451">
    <property type="entry name" value="Hexapep"/>
</dbReference>
<dbReference type="InterPro" id="IPR011004">
    <property type="entry name" value="Trimer_LpxA-like_sf"/>
</dbReference>
<evidence type="ECO:0000256" key="4">
    <source>
        <dbReference type="ARBA" id="ARBA00023315"/>
    </source>
</evidence>
<evidence type="ECO:0000256" key="2">
    <source>
        <dbReference type="ARBA" id="ARBA00022679"/>
    </source>
</evidence>
<evidence type="ECO:0000313" key="7">
    <source>
        <dbReference type="EMBL" id="HIW86218.1"/>
    </source>
</evidence>
<evidence type="ECO:0000256" key="5">
    <source>
        <dbReference type="RuleBase" id="RU367021"/>
    </source>
</evidence>
<name>A0A9D1UG81_9FIRM</name>
<dbReference type="PANTHER" id="PTHR43017">
    <property type="entry name" value="GALACTOSIDE O-ACETYLTRANSFERASE"/>
    <property type="match status" value="1"/>
</dbReference>
<reference evidence="7" key="1">
    <citation type="journal article" date="2021" name="PeerJ">
        <title>Extensive microbial diversity within the chicken gut microbiome revealed by metagenomics and culture.</title>
        <authorList>
            <person name="Gilroy R."/>
            <person name="Ravi A."/>
            <person name="Getino M."/>
            <person name="Pursley I."/>
            <person name="Horton D.L."/>
            <person name="Alikhan N.F."/>
            <person name="Baker D."/>
            <person name="Gharbi K."/>
            <person name="Hall N."/>
            <person name="Watson M."/>
            <person name="Adriaenssens E.M."/>
            <person name="Foster-Nyarko E."/>
            <person name="Jarju S."/>
            <person name="Secka A."/>
            <person name="Antonio M."/>
            <person name="Oren A."/>
            <person name="Chaudhuri R.R."/>
            <person name="La Ragione R."/>
            <person name="Hildebrand F."/>
            <person name="Pallen M.J."/>
        </authorList>
    </citation>
    <scope>NUCLEOTIDE SEQUENCE</scope>
    <source>
        <strain evidence="7">421</strain>
    </source>
</reference>
<feature type="domain" description="Maltose/galactoside acetyltransferase" evidence="6">
    <location>
        <begin position="4"/>
        <end position="57"/>
    </location>
</feature>
<dbReference type="Pfam" id="PF12464">
    <property type="entry name" value="Mac"/>
    <property type="match status" value="1"/>
</dbReference>
<evidence type="ECO:0000256" key="1">
    <source>
        <dbReference type="ARBA" id="ARBA00007274"/>
    </source>
</evidence>
<dbReference type="PROSITE" id="PS00101">
    <property type="entry name" value="HEXAPEP_TRANSFERASES"/>
    <property type="match status" value="1"/>
</dbReference>
<dbReference type="SMART" id="SM01266">
    <property type="entry name" value="Mac"/>
    <property type="match status" value="1"/>
</dbReference>
<comment type="caution">
    <text evidence="7">The sequence shown here is derived from an EMBL/GenBank/DDBJ whole genome shotgun (WGS) entry which is preliminary data.</text>
</comment>
<evidence type="ECO:0000259" key="6">
    <source>
        <dbReference type="SMART" id="SM01266"/>
    </source>
</evidence>
<dbReference type="EMBL" id="DXGE01000030">
    <property type="protein sequence ID" value="HIW86218.1"/>
    <property type="molecule type" value="Genomic_DNA"/>
</dbReference>
<dbReference type="SUPFAM" id="SSF51161">
    <property type="entry name" value="Trimeric LpxA-like enzymes"/>
    <property type="match status" value="1"/>
</dbReference>
<gene>
    <name evidence="7" type="ORF">IAA48_06940</name>
</gene>
<dbReference type="Proteomes" id="UP000824205">
    <property type="component" value="Unassembled WGS sequence"/>
</dbReference>
<dbReference type="Pfam" id="PF00132">
    <property type="entry name" value="Hexapep"/>
    <property type="match status" value="1"/>
</dbReference>
<dbReference type="InterPro" id="IPR024688">
    <property type="entry name" value="Mac_dom"/>
</dbReference>
<dbReference type="PANTHER" id="PTHR43017:SF1">
    <property type="entry name" value="ACETYLTRANSFERASE YJL218W-RELATED"/>
    <property type="match status" value="1"/>
</dbReference>
<sequence>MDNKTRMINEMAYIADETLVAEMKQNKKLMHRFNTTQPWEFEKLDEIAHSIFGSLGKNAWINPPFYCDYGKHIFAGDGFNANYGCVILDVGRVDIGNHVFFAPNVSVYTAGHPVHPAARGTMYEYGIPVKIGNDVWVGGNSVILPGVTIGDGTVIGAGSVVTKDIPSGVIAAGNPCRVIRKITDEDLQYYFKDRKFDDEAFETVKTAYDERNKK</sequence>
<evidence type="ECO:0000256" key="3">
    <source>
        <dbReference type="ARBA" id="ARBA00022737"/>
    </source>
</evidence>
<proteinExistence type="inferred from homology"/>
<keyword evidence="3" id="KW-0677">Repeat</keyword>
<reference evidence="7" key="2">
    <citation type="submission" date="2021-04" db="EMBL/GenBank/DDBJ databases">
        <authorList>
            <person name="Gilroy R."/>
        </authorList>
    </citation>
    <scope>NUCLEOTIDE SEQUENCE</scope>
    <source>
        <strain evidence="7">421</strain>
    </source>
</reference>
<dbReference type="FunFam" id="2.160.10.10:FF:000025">
    <property type="entry name" value="Hexapeptide-repeat containing-acetyltransferase"/>
    <property type="match status" value="1"/>
</dbReference>
<keyword evidence="4 5" id="KW-0012">Acyltransferase</keyword>
<organism evidence="7 8">
    <name type="scientific">Candidatus Eubacterium faecipullorum</name>
    <dbReference type="NCBI Taxonomy" id="2838571"/>
    <lineage>
        <taxon>Bacteria</taxon>
        <taxon>Bacillati</taxon>
        <taxon>Bacillota</taxon>
        <taxon>Clostridia</taxon>
        <taxon>Eubacteriales</taxon>
        <taxon>Eubacteriaceae</taxon>
        <taxon>Eubacterium</taxon>
    </lineage>
</organism>
<dbReference type="EC" id="2.3.1.-" evidence="5"/>
<keyword evidence="2 5" id="KW-0808">Transferase</keyword>
<dbReference type="GO" id="GO:0008870">
    <property type="term" value="F:galactoside O-acetyltransferase activity"/>
    <property type="evidence" value="ECO:0007669"/>
    <property type="project" value="TreeGrafter"/>
</dbReference>
<accession>A0A9D1UG81</accession>
<evidence type="ECO:0000313" key="8">
    <source>
        <dbReference type="Proteomes" id="UP000824205"/>
    </source>
</evidence>
<dbReference type="AlphaFoldDB" id="A0A9D1UG81"/>
<dbReference type="InterPro" id="IPR039369">
    <property type="entry name" value="LacA-like"/>
</dbReference>